<dbReference type="Proteomes" id="UP000292648">
    <property type="component" value="Unassembled WGS sequence"/>
</dbReference>
<evidence type="ECO:0000259" key="2">
    <source>
        <dbReference type="Pfam" id="PF13240"/>
    </source>
</evidence>
<comment type="caution">
    <text evidence="3">The sequence shown here is derived from an EMBL/GenBank/DDBJ whole genome shotgun (WGS) entry which is preliminary data.</text>
</comment>
<feature type="transmembrane region" description="Helical" evidence="1">
    <location>
        <begin position="80"/>
        <end position="98"/>
    </location>
</feature>
<dbReference type="AlphaFoldDB" id="A0A4Q9XYV3"/>
<dbReference type="Pfam" id="PF13240">
    <property type="entry name" value="Zn_Ribbon_1"/>
    <property type="match status" value="1"/>
</dbReference>
<protein>
    <submittedName>
        <fullName evidence="3">Zinc ribbon domain-containing protein</fullName>
    </submittedName>
</protein>
<organism evidence="3 4">
    <name type="scientific">Lactiplantibacillus paraplantarum</name>
    <dbReference type="NCBI Taxonomy" id="60520"/>
    <lineage>
        <taxon>Bacteria</taxon>
        <taxon>Bacillati</taxon>
        <taxon>Bacillota</taxon>
        <taxon>Bacilli</taxon>
        <taxon>Lactobacillales</taxon>
        <taxon>Lactobacillaceae</taxon>
        <taxon>Lactiplantibacillus</taxon>
    </lineage>
</organism>
<sequence>MKHCTNCGYELAPDTQYCPNCGQAVRDNGELGTSASEDRTGENAMKHVTAAQSDVQKAEPTPRMPAADVNTARPATRNNTIIVVIIALALILGGFFFIKKQVVVSRDQLASNLTKAVQNQDGKLFLKQFSKDDQELKFSNIGAKSIVKDMHNHSRDSISEVGRIIVDGQRVAGTHAKYHFNVESKQVLGMFTSYYLTTRRTPIRVLDYTGSGGPVTIKLEDADNQQISKKQLSSGFFPGKYNLKVRSGDTQDDYWIWPNGDGETIDLTLTSDD</sequence>
<dbReference type="RefSeq" id="WP_131510405.1">
    <property type="nucleotide sequence ID" value="NZ_CP142835.1"/>
</dbReference>
<keyword evidence="1" id="KW-0472">Membrane</keyword>
<name>A0A4Q9XYV3_9LACO</name>
<gene>
    <name evidence="3" type="ORF">EUZ87_13145</name>
</gene>
<keyword evidence="1" id="KW-0812">Transmembrane</keyword>
<reference evidence="3 4" key="1">
    <citation type="submission" date="2019-01" db="EMBL/GenBank/DDBJ databases">
        <title>Draft genome sequence of Lactobacillus paraplantarum OSY-TC318, a Producer of the novel lantibiotic Paraplantaracin TC318.</title>
        <authorList>
            <person name="Hussein W.E."/>
            <person name="Huang E."/>
            <person name="Yousef A.E."/>
        </authorList>
    </citation>
    <scope>NUCLEOTIDE SEQUENCE [LARGE SCALE GENOMIC DNA]</scope>
    <source>
        <strain evidence="3 4">OSY-TC318</strain>
    </source>
</reference>
<keyword evidence="1" id="KW-1133">Transmembrane helix</keyword>
<evidence type="ECO:0000313" key="3">
    <source>
        <dbReference type="EMBL" id="TBX38651.1"/>
    </source>
</evidence>
<dbReference type="InterPro" id="IPR026870">
    <property type="entry name" value="Zinc_ribbon_dom"/>
</dbReference>
<proteinExistence type="predicted"/>
<evidence type="ECO:0000313" key="4">
    <source>
        <dbReference type="Proteomes" id="UP000292648"/>
    </source>
</evidence>
<evidence type="ECO:0000256" key="1">
    <source>
        <dbReference type="SAM" id="Phobius"/>
    </source>
</evidence>
<accession>A0A4Q9XYV3</accession>
<dbReference type="EMBL" id="SEHH01000109">
    <property type="protein sequence ID" value="TBX38651.1"/>
    <property type="molecule type" value="Genomic_DNA"/>
</dbReference>
<feature type="domain" description="Zinc-ribbon" evidence="2">
    <location>
        <begin position="3"/>
        <end position="24"/>
    </location>
</feature>